<evidence type="ECO:0000313" key="3">
    <source>
        <dbReference type="EMBL" id="CBK22307.2"/>
    </source>
</evidence>
<gene>
    <name evidence="3" type="ORF">GSBLH_T00006435001</name>
</gene>
<dbReference type="GeneID" id="24922559"/>
<feature type="region of interest" description="Disordered" evidence="1">
    <location>
        <begin position="67"/>
        <end position="94"/>
    </location>
</feature>
<reference evidence="3" key="1">
    <citation type="submission" date="2010-02" db="EMBL/GenBank/DDBJ databases">
        <title>Sequencing and annotation of the Blastocystis hominis genome.</title>
        <authorList>
            <person name="Wincker P."/>
        </authorList>
    </citation>
    <scope>NUCLEOTIDE SEQUENCE</scope>
    <source>
        <strain evidence="3">Singapore isolate B</strain>
    </source>
</reference>
<dbReference type="InParanoid" id="D8M2L8"/>
<dbReference type="Proteomes" id="UP000008312">
    <property type="component" value="Unassembled WGS sequence"/>
</dbReference>
<protein>
    <recommendedName>
        <fullName evidence="2">DUF8003 domain-containing protein</fullName>
    </recommendedName>
</protein>
<sequence length="194" mass="19611">MGSGGGSMSQSGGTGGGVIVIYSGVTRILYEGVVSADGSTASAETSGGGSGGSVFFISDEMDFHGEVHADGGQVGDGREIEGQGGEMGGGGGGGGRIMFQFNASTHTTSQERFDGRYHALGGKQGGQMDGAHNRTHDGADGTVWTSLAPCRPGWGSVFCTECPQGSYKNTTDVSLCVPCENAPEHANYTQRGTA</sequence>
<accession>D8M2L8</accession>
<keyword evidence="4" id="KW-1185">Reference proteome</keyword>
<dbReference type="EMBL" id="FN668649">
    <property type="protein sequence ID" value="CBK22307.2"/>
    <property type="molecule type" value="Genomic_DNA"/>
</dbReference>
<evidence type="ECO:0000259" key="2">
    <source>
        <dbReference type="Pfam" id="PF26010"/>
    </source>
</evidence>
<proteinExistence type="predicted"/>
<feature type="compositionally biased region" description="Gly residues" evidence="1">
    <location>
        <begin position="82"/>
        <end position="94"/>
    </location>
</feature>
<dbReference type="PANTHER" id="PTHR31513">
    <property type="entry name" value="EPHRIN TYPE-B RECEPTOR"/>
    <property type="match status" value="1"/>
</dbReference>
<dbReference type="AlphaFoldDB" id="D8M2L8"/>
<name>D8M2L8_BLAHO</name>
<feature type="domain" description="DUF8003" evidence="2">
    <location>
        <begin position="147"/>
        <end position="191"/>
    </location>
</feature>
<organism evidence="3">
    <name type="scientific">Blastocystis hominis</name>
    <dbReference type="NCBI Taxonomy" id="12968"/>
    <lineage>
        <taxon>Eukaryota</taxon>
        <taxon>Sar</taxon>
        <taxon>Stramenopiles</taxon>
        <taxon>Bigyra</taxon>
        <taxon>Opalozoa</taxon>
        <taxon>Opalinata</taxon>
        <taxon>Blastocystidae</taxon>
        <taxon>Blastocystis</taxon>
    </lineage>
</organism>
<dbReference type="Pfam" id="PF26010">
    <property type="entry name" value="DUF8003"/>
    <property type="match status" value="1"/>
</dbReference>
<dbReference type="InterPro" id="IPR058316">
    <property type="entry name" value="DUF8003"/>
</dbReference>
<evidence type="ECO:0000256" key="1">
    <source>
        <dbReference type="SAM" id="MobiDB-lite"/>
    </source>
</evidence>
<dbReference type="PANTHER" id="PTHR31513:SF2">
    <property type="entry name" value="MRAZ"/>
    <property type="match status" value="1"/>
</dbReference>
<evidence type="ECO:0000313" key="4">
    <source>
        <dbReference type="Proteomes" id="UP000008312"/>
    </source>
</evidence>
<dbReference type="RefSeq" id="XP_012896355.1">
    <property type="nucleotide sequence ID" value="XM_013040901.1"/>
</dbReference>